<reference evidence="2" key="1">
    <citation type="submission" date="2022-11" db="UniProtKB">
        <authorList>
            <consortium name="WormBaseParasite"/>
        </authorList>
    </citation>
    <scope>IDENTIFICATION</scope>
</reference>
<organism evidence="1 2">
    <name type="scientific">Romanomermis culicivorax</name>
    <name type="common">Nematode worm</name>
    <dbReference type="NCBI Taxonomy" id="13658"/>
    <lineage>
        <taxon>Eukaryota</taxon>
        <taxon>Metazoa</taxon>
        <taxon>Ecdysozoa</taxon>
        <taxon>Nematoda</taxon>
        <taxon>Enoplea</taxon>
        <taxon>Dorylaimia</taxon>
        <taxon>Mermithida</taxon>
        <taxon>Mermithoidea</taxon>
        <taxon>Mermithidae</taxon>
        <taxon>Romanomermis</taxon>
    </lineage>
</organism>
<protein>
    <submittedName>
        <fullName evidence="2">Uncharacterized protein</fullName>
    </submittedName>
</protein>
<dbReference type="WBParaSite" id="nRc.2.0.1.t41467-RA">
    <property type="protein sequence ID" value="nRc.2.0.1.t41467-RA"/>
    <property type="gene ID" value="nRc.2.0.1.g41467"/>
</dbReference>
<evidence type="ECO:0000313" key="1">
    <source>
        <dbReference type="Proteomes" id="UP000887565"/>
    </source>
</evidence>
<name>A0A915KTL8_ROMCU</name>
<proteinExistence type="predicted"/>
<dbReference type="Proteomes" id="UP000887565">
    <property type="component" value="Unplaced"/>
</dbReference>
<accession>A0A915KTL8</accession>
<dbReference type="AlphaFoldDB" id="A0A915KTL8"/>
<sequence>MMETIILDYFVQMCNEHYQASFKFHGTTTATTTVTNQISVHLTCKPSYSRKGFLTILNSMDAVILHEKLSRNYGRPSHQSMSGSRCTCKKLIATREGLLQKRFLEDRLRNTRSTMILQSILKNFGLLKCQETQKYRCRSSSIMIALKN</sequence>
<keyword evidence="1" id="KW-1185">Reference proteome</keyword>
<evidence type="ECO:0000313" key="2">
    <source>
        <dbReference type="WBParaSite" id="nRc.2.0.1.t41467-RA"/>
    </source>
</evidence>